<sequence length="192" mass="21275">MVIGVLALQGAFIEHENTLNKLDIDCFEIRKCSDIERDYDGLILPGGESTVMGKLLRESGLFKPLKDKIQACIPVMGTCAGLILLASEIADSDTVHFGTLPVTVKRNAYGRQLGSFYTESNFDDIGVVPMKFIRAPYIQSVKDGVKILAVVENHIIAVRYQNQLGIAYHPELTDSLAVHRYFINMIKGTDEI</sequence>
<comment type="function">
    <text evidence="8 10">Catalyzes the hydrolysis of glutamine to glutamate and ammonia as part of the biosynthesis of pyridoxal 5'-phosphate. The resulting ammonia molecule is channeled to the active site of PdxS.</text>
</comment>
<dbReference type="InterPro" id="IPR021196">
    <property type="entry name" value="PdxT/SNO_CS"/>
</dbReference>
<accession>A0A6P1TN57</accession>
<organism evidence="13 14">
    <name type="scientific">Anaerocolumna sedimenticola</name>
    <dbReference type="NCBI Taxonomy" id="2696063"/>
    <lineage>
        <taxon>Bacteria</taxon>
        <taxon>Bacillati</taxon>
        <taxon>Bacillota</taxon>
        <taxon>Clostridia</taxon>
        <taxon>Lachnospirales</taxon>
        <taxon>Lachnospiraceae</taxon>
        <taxon>Anaerocolumna</taxon>
    </lineage>
</organism>
<keyword evidence="5 10" id="KW-0456">Lyase</keyword>
<dbReference type="PIRSF" id="PIRSF005639">
    <property type="entry name" value="Glut_amidoT_SNO"/>
    <property type="match status" value="1"/>
</dbReference>
<dbReference type="GO" id="GO:0004359">
    <property type="term" value="F:glutaminase activity"/>
    <property type="evidence" value="ECO:0007669"/>
    <property type="project" value="UniProtKB-UniRule"/>
</dbReference>
<dbReference type="EC" id="3.5.1.2" evidence="10"/>
<feature type="active site" description="Charge relay system" evidence="10 11">
    <location>
        <position position="169"/>
    </location>
</feature>
<dbReference type="PROSITE" id="PS51130">
    <property type="entry name" value="PDXT_SNO_2"/>
    <property type="match status" value="1"/>
</dbReference>
<dbReference type="RefSeq" id="WP_161839258.1">
    <property type="nucleotide sequence ID" value="NZ_CP048000.1"/>
</dbReference>
<evidence type="ECO:0000256" key="12">
    <source>
        <dbReference type="PIRSR" id="PIRSR005639-2"/>
    </source>
</evidence>
<dbReference type="InterPro" id="IPR002161">
    <property type="entry name" value="PdxT/SNO"/>
</dbReference>
<dbReference type="GO" id="GO:1903600">
    <property type="term" value="C:glutaminase complex"/>
    <property type="evidence" value="ECO:0007669"/>
    <property type="project" value="TreeGrafter"/>
</dbReference>
<dbReference type="GO" id="GO:0008614">
    <property type="term" value="P:pyridoxine metabolic process"/>
    <property type="evidence" value="ECO:0007669"/>
    <property type="project" value="TreeGrafter"/>
</dbReference>
<proteinExistence type="inferred from homology"/>
<evidence type="ECO:0000256" key="7">
    <source>
        <dbReference type="ARBA" id="ARBA00049534"/>
    </source>
</evidence>
<reference evidence="13 14" key="1">
    <citation type="submission" date="2020-01" db="EMBL/GenBank/DDBJ databases">
        <title>Genome analysis of Anaerocolumna sp. CBA3638.</title>
        <authorList>
            <person name="Kim J."/>
            <person name="Roh S.W."/>
        </authorList>
    </citation>
    <scope>NUCLEOTIDE SEQUENCE [LARGE SCALE GENOMIC DNA]</scope>
    <source>
        <strain evidence="13 14">CBA3638</strain>
    </source>
</reference>
<dbReference type="FunFam" id="3.40.50.880:FF:000010">
    <property type="entry name" value="uncharacterized protein LOC100176842 isoform X2"/>
    <property type="match status" value="1"/>
</dbReference>
<dbReference type="PROSITE" id="PS51273">
    <property type="entry name" value="GATASE_TYPE_1"/>
    <property type="match status" value="1"/>
</dbReference>
<evidence type="ECO:0000313" key="14">
    <source>
        <dbReference type="Proteomes" id="UP000464314"/>
    </source>
</evidence>
<evidence type="ECO:0000256" key="8">
    <source>
        <dbReference type="ARBA" id="ARBA00054599"/>
    </source>
</evidence>
<keyword evidence="2 10" id="KW-0378">Hydrolase</keyword>
<dbReference type="UniPathway" id="UPA00245"/>
<comment type="similarity">
    <text evidence="1 10">Belongs to the glutaminase PdxT/SNO family.</text>
</comment>
<feature type="active site" description="Nucleophile" evidence="10 11">
    <location>
        <position position="79"/>
    </location>
</feature>
<dbReference type="EC" id="4.3.3.6" evidence="10"/>
<keyword evidence="14" id="KW-1185">Reference proteome</keyword>
<dbReference type="NCBIfam" id="TIGR03800">
    <property type="entry name" value="PLP_synth_Pdx2"/>
    <property type="match status" value="1"/>
</dbReference>
<dbReference type="PANTHER" id="PTHR31559:SF0">
    <property type="entry name" value="PYRIDOXAL 5'-PHOSPHATE SYNTHASE SUBUNIT SNO1-RELATED"/>
    <property type="match status" value="1"/>
</dbReference>
<comment type="pathway">
    <text evidence="10">Cofactor biosynthesis; pyridoxal 5'-phosphate biosynthesis.</text>
</comment>
<gene>
    <name evidence="10 13" type="primary">pdxT</name>
    <name evidence="13" type="ORF">Ana3638_17955</name>
</gene>
<feature type="binding site" evidence="10 12">
    <location>
        <begin position="133"/>
        <end position="134"/>
    </location>
    <ligand>
        <name>L-glutamine</name>
        <dbReference type="ChEBI" id="CHEBI:58359"/>
    </ligand>
</feature>
<evidence type="ECO:0000256" key="5">
    <source>
        <dbReference type="ARBA" id="ARBA00023239"/>
    </source>
</evidence>
<dbReference type="Pfam" id="PF01174">
    <property type="entry name" value="SNO"/>
    <property type="match status" value="1"/>
</dbReference>
<dbReference type="Gene3D" id="3.40.50.880">
    <property type="match status" value="1"/>
</dbReference>
<name>A0A6P1TN57_9FIRM</name>
<keyword evidence="3 10" id="KW-0663">Pyridoxal phosphate</keyword>
<dbReference type="GO" id="GO:0036381">
    <property type="term" value="F:pyridoxal 5'-phosphate synthase (glutamine hydrolysing) activity"/>
    <property type="evidence" value="ECO:0007669"/>
    <property type="project" value="UniProtKB-UniRule"/>
</dbReference>
<dbReference type="SUPFAM" id="SSF52317">
    <property type="entry name" value="Class I glutamine amidotransferase-like"/>
    <property type="match status" value="1"/>
</dbReference>
<evidence type="ECO:0000256" key="10">
    <source>
        <dbReference type="HAMAP-Rule" id="MF_01615"/>
    </source>
</evidence>
<dbReference type="PANTHER" id="PTHR31559">
    <property type="entry name" value="PYRIDOXAL 5'-PHOSPHATE SYNTHASE SUBUNIT SNO"/>
    <property type="match status" value="1"/>
</dbReference>
<evidence type="ECO:0000256" key="2">
    <source>
        <dbReference type="ARBA" id="ARBA00022801"/>
    </source>
</evidence>
<keyword evidence="4 10" id="KW-0315">Glutamine amidotransferase</keyword>
<comment type="catalytic activity">
    <reaction evidence="6 10">
        <text>aldehydo-D-ribose 5-phosphate + D-glyceraldehyde 3-phosphate + L-glutamine = pyridoxal 5'-phosphate + L-glutamate + phosphate + 3 H2O + H(+)</text>
        <dbReference type="Rhea" id="RHEA:31507"/>
        <dbReference type="ChEBI" id="CHEBI:15377"/>
        <dbReference type="ChEBI" id="CHEBI:15378"/>
        <dbReference type="ChEBI" id="CHEBI:29985"/>
        <dbReference type="ChEBI" id="CHEBI:43474"/>
        <dbReference type="ChEBI" id="CHEBI:58273"/>
        <dbReference type="ChEBI" id="CHEBI:58359"/>
        <dbReference type="ChEBI" id="CHEBI:59776"/>
        <dbReference type="ChEBI" id="CHEBI:597326"/>
        <dbReference type="EC" id="4.3.3.6"/>
    </reaction>
</comment>
<evidence type="ECO:0000256" key="4">
    <source>
        <dbReference type="ARBA" id="ARBA00022962"/>
    </source>
</evidence>
<feature type="active site" description="Charge relay system" evidence="10 11">
    <location>
        <position position="171"/>
    </location>
</feature>
<evidence type="ECO:0000256" key="3">
    <source>
        <dbReference type="ARBA" id="ARBA00022898"/>
    </source>
</evidence>
<dbReference type="EMBL" id="CP048000">
    <property type="protein sequence ID" value="QHQ62434.1"/>
    <property type="molecule type" value="Genomic_DNA"/>
</dbReference>
<feature type="binding site" evidence="10 12">
    <location>
        <position position="106"/>
    </location>
    <ligand>
        <name>L-glutamine</name>
        <dbReference type="ChEBI" id="CHEBI:58359"/>
    </ligand>
</feature>
<evidence type="ECO:0000256" key="11">
    <source>
        <dbReference type="PIRSR" id="PIRSR005639-1"/>
    </source>
</evidence>
<dbReference type="Proteomes" id="UP000464314">
    <property type="component" value="Chromosome"/>
</dbReference>
<dbReference type="KEGG" id="anr:Ana3638_17955"/>
<dbReference type="AlphaFoldDB" id="A0A6P1TN57"/>
<comment type="catalytic activity">
    <reaction evidence="7 10">
        <text>L-glutamine + H2O = L-glutamate + NH4(+)</text>
        <dbReference type="Rhea" id="RHEA:15889"/>
        <dbReference type="ChEBI" id="CHEBI:15377"/>
        <dbReference type="ChEBI" id="CHEBI:28938"/>
        <dbReference type="ChEBI" id="CHEBI:29985"/>
        <dbReference type="ChEBI" id="CHEBI:58359"/>
        <dbReference type="EC" id="3.5.1.2"/>
    </reaction>
</comment>
<protein>
    <recommendedName>
        <fullName evidence="10">Pyridoxal 5'-phosphate synthase subunit PdxT</fullName>
        <ecNumber evidence="10">4.3.3.6</ecNumber>
    </recommendedName>
    <alternativeName>
        <fullName evidence="10">Pdx2</fullName>
    </alternativeName>
    <alternativeName>
        <fullName evidence="10">Pyridoxal 5'-phosphate synthase glutaminase subunit</fullName>
        <ecNumber evidence="10">3.5.1.2</ecNumber>
    </alternativeName>
</protein>
<dbReference type="HAMAP" id="MF_01615">
    <property type="entry name" value="PdxT"/>
    <property type="match status" value="1"/>
</dbReference>
<feature type="binding site" evidence="10 12">
    <location>
        <begin position="47"/>
        <end position="49"/>
    </location>
    <ligand>
        <name>L-glutamine</name>
        <dbReference type="ChEBI" id="CHEBI:58359"/>
    </ligand>
</feature>
<comment type="subunit">
    <text evidence="9 10">In the presence of PdxS, forms a dodecamer of heterodimers. Only shows activity in the heterodimer.</text>
</comment>
<dbReference type="PROSITE" id="PS01236">
    <property type="entry name" value="PDXT_SNO_1"/>
    <property type="match status" value="1"/>
</dbReference>
<dbReference type="InterPro" id="IPR029062">
    <property type="entry name" value="Class_I_gatase-like"/>
</dbReference>
<dbReference type="GO" id="GO:0042823">
    <property type="term" value="P:pyridoxal phosphate biosynthetic process"/>
    <property type="evidence" value="ECO:0007669"/>
    <property type="project" value="UniProtKB-UniRule"/>
</dbReference>
<dbReference type="CDD" id="cd01749">
    <property type="entry name" value="GATase1_PB"/>
    <property type="match status" value="1"/>
</dbReference>
<evidence type="ECO:0000256" key="6">
    <source>
        <dbReference type="ARBA" id="ARBA00047992"/>
    </source>
</evidence>
<evidence type="ECO:0000256" key="1">
    <source>
        <dbReference type="ARBA" id="ARBA00008345"/>
    </source>
</evidence>
<evidence type="ECO:0000256" key="9">
    <source>
        <dbReference type="ARBA" id="ARBA00064749"/>
    </source>
</evidence>
<evidence type="ECO:0000313" key="13">
    <source>
        <dbReference type="EMBL" id="QHQ62434.1"/>
    </source>
</evidence>
<dbReference type="GO" id="GO:0006543">
    <property type="term" value="P:L-glutamine catabolic process"/>
    <property type="evidence" value="ECO:0007669"/>
    <property type="project" value="UniProtKB-UniRule"/>
</dbReference>
<dbReference type="GO" id="GO:0005829">
    <property type="term" value="C:cytosol"/>
    <property type="evidence" value="ECO:0007669"/>
    <property type="project" value="TreeGrafter"/>
</dbReference>